<accession>A0A7W9F6Y3</accession>
<keyword evidence="3 11" id="KW-0813">Transport</keyword>
<dbReference type="GO" id="GO:0046933">
    <property type="term" value="F:proton-transporting ATP synthase activity, rotational mechanism"/>
    <property type="evidence" value="ECO:0007669"/>
    <property type="project" value="UniProtKB-UniRule"/>
</dbReference>
<dbReference type="Gene3D" id="1.20.120.220">
    <property type="entry name" value="ATP synthase, F0 complex, subunit A"/>
    <property type="match status" value="1"/>
</dbReference>
<dbReference type="PANTHER" id="PTHR11410:SF0">
    <property type="entry name" value="ATP SYNTHASE SUBUNIT A"/>
    <property type="match status" value="1"/>
</dbReference>
<dbReference type="SUPFAM" id="SSF81336">
    <property type="entry name" value="F1F0 ATP synthase subunit A"/>
    <property type="match status" value="1"/>
</dbReference>
<feature type="transmembrane region" description="Helical" evidence="11">
    <location>
        <begin position="193"/>
        <end position="214"/>
    </location>
</feature>
<dbReference type="AlphaFoldDB" id="A0A7W9F6Y3"/>
<evidence type="ECO:0000256" key="10">
    <source>
        <dbReference type="ARBA" id="ARBA00023310"/>
    </source>
</evidence>
<name>A0A7W9F6Y3_9CAUL</name>
<evidence type="ECO:0000256" key="9">
    <source>
        <dbReference type="ARBA" id="ARBA00023136"/>
    </source>
</evidence>
<keyword evidence="11" id="KW-1003">Cell membrane</keyword>
<comment type="function">
    <text evidence="11 12">Key component of the proton channel; it plays a direct role in the translocation of protons across the membrane.</text>
</comment>
<gene>
    <name evidence="11" type="primary">atpB</name>
    <name evidence="13" type="ORF">GGQ93_000198</name>
</gene>
<protein>
    <recommendedName>
        <fullName evidence="11 12">ATP synthase subunit a</fullName>
    </recommendedName>
    <alternativeName>
        <fullName evidence="11">ATP synthase F0 sector subunit a</fullName>
    </alternativeName>
    <alternativeName>
        <fullName evidence="11">F-ATPase subunit 6</fullName>
    </alternativeName>
</protein>
<dbReference type="NCBIfam" id="TIGR01131">
    <property type="entry name" value="ATP_synt_6_or_A"/>
    <property type="match status" value="1"/>
</dbReference>
<comment type="caution">
    <text evidence="13">The sequence shown here is derived from an EMBL/GenBank/DDBJ whole genome shotgun (WGS) entry which is preliminary data.</text>
</comment>
<evidence type="ECO:0000256" key="2">
    <source>
        <dbReference type="ARBA" id="ARBA00006810"/>
    </source>
</evidence>
<dbReference type="PRINTS" id="PR00123">
    <property type="entry name" value="ATPASEA"/>
</dbReference>
<evidence type="ECO:0000256" key="1">
    <source>
        <dbReference type="ARBA" id="ARBA00004141"/>
    </source>
</evidence>
<dbReference type="CDD" id="cd00310">
    <property type="entry name" value="ATP-synt_Fo_a_6"/>
    <property type="match status" value="1"/>
</dbReference>
<evidence type="ECO:0000256" key="7">
    <source>
        <dbReference type="ARBA" id="ARBA00022989"/>
    </source>
</evidence>
<evidence type="ECO:0000256" key="12">
    <source>
        <dbReference type="RuleBase" id="RU000483"/>
    </source>
</evidence>
<keyword evidence="10 11" id="KW-0066">ATP synthesis</keyword>
<evidence type="ECO:0000256" key="8">
    <source>
        <dbReference type="ARBA" id="ARBA00023065"/>
    </source>
</evidence>
<dbReference type="Proteomes" id="UP000527324">
    <property type="component" value="Unassembled WGS sequence"/>
</dbReference>
<keyword evidence="8 11" id="KW-0406">Ion transport</keyword>
<keyword evidence="9 11" id="KW-0472">Membrane</keyword>
<keyword evidence="6 11" id="KW-0375">Hydrogen ion transport</keyword>
<feature type="transmembrane region" description="Helical" evidence="11">
    <location>
        <begin position="89"/>
        <end position="112"/>
    </location>
</feature>
<dbReference type="PROSITE" id="PS00449">
    <property type="entry name" value="ATPASE_A"/>
    <property type="match status" value="1"/>
</dbReference>
<comment type="similarity">
    <text evidence="2 11 12">Belongs to the ATPase A chain family.</text>
</comment>
<evidence type="ECO:0000256" key="5">
    <source>
        <dbReference type="ARBA" id="ARBA00022692"/>
    </source>
</evidence>
<comment type="subcellular location">
    <subcellularLocation>
        <location evidence="11 12">Cell membrane</location>
        <topology evidence="11 12">Multi-pass membrane protein</topology>
    </subcellularLocation>
    <subcellularLocation>
        <location evidence="1">Membrane</location>
        <topology evidence="1">Multi-pass membrane protein</topology>
    </subcellularLocation>
</comment>
<dbReference type="GO" id="GO:0045259">
    <property type="term" value="C:proton-transporting ATP synthase complex"/>
    <property type="evidence" value="ECO:0007669"/>
    <property type="project" value="UniProtKB-KW"/>
</dbReference>
<keyword evidence="5 11" id="KW-0812">Transmembrane</keyword>
<sequence length="262" mass="27900">MADPLHQFKIQPLVDFGAVNLPVFGHTQLAITNSHVAMTVAFVAIVLFLQLVTSSAKVVPGRLQTAGESLFDMIDGVTDSIIGHDGRKYFPFVFSLFLLVLVMNLLGMFLSFTATSQLAVTVTFAALTILLVIGVGFLKNGLGFFKLFWPASAPLVLRPVVGAIEFLSFLLRPVTLALRLFGNMLGGHVALKIFAGFVVALGAGAFVGEGLGLWGLPIAALSMTMVVALTALEFLVAFLQAFVFAVLASIYLNDVVNLGEGH</sequence>
<dbReference type="RefSeq" id="WP_054766273.1">
    <property type="nucleotide sequence ID" value="NZ_CAJFZW010000049.1"/>
</dbReference>
<evidence type="ECO:0000313" key="14">
    <source>
        <dbReference type="Proteomes" id="UP000527324"/>
    </source>
</evidence>
<evidence type="ECO:0000256" key="4">
    <source>
        <dbReference type="ARBA" id="ARBA00022547"/>
    </source>
</evidence>
<dbReference type="EMBL" id="JACHOQ010000001">
    <property type="protein sequence ID" value="MBB5738507.1"/>
    <property type="molecule type" value="Genomic_DNA"/>
</dbReference>
<dbReference type="InterPro" id="IPR035908">
    <property type="entry name" value="F0_ATP_A_sf"/>
</dbReference>
<evidence type="ECO:0000256" key="11">
    <source>
        <dbReference type="HAMAP-Rule" id="MF_01393"/>
    </source>
</evidence>
<dbReference type="NCBIfam" id="NF004482">
    <property type="entry name" value="PRK05815.2-4"/>
    <property type="match status" value="1"/>
</dbReference>
<dbReference type="InterPro" id="IPR045083">
    <property type="entry name" value="ATP_synth_F0_asu_bact/mt"/>
</dbReference>
<dbReference type="InterPro" id="IPR023011">
    <property type="entry name" value="ATP_synth_F0_asu_AS"/>
</dbReference>
<evidence type="ECO:0000313" key="13">
    <source>
        <dbReference type="EMBL" id="MBB5738507.1"/>
    </source>
</evidence>
<feature type="transmembrane region" description="Helical" evidence="11">
    <location>
        <begin position="30"/>
        <end position="52"/>
    </location>
</feature>
<evidence type="ECO:0000256" key="3">
    <source>
        <dbReference type="ARBA" id="ARBA00022448"/>
    </source>
</evidence>
<dbReference type="GO" id="GO:0005886">
    <property type="term" value="C:plasma membrane"/>
    <property type="evidence" value="ECO:0007669"/>
    <property type="project" value="UniProtKB-SubCell"/>
</dbReference>
<dbReference type="HAMAP" id="MF_01393">
    <property type="entry name" value="ATP_synth_a_bact"/>
    <property type="match status" value="1"/>
</dbReference>
<dbReference type="Pfam" id="PF00119">
    <property type="entry name" value="ATP-synt_A"/>
    <property type="match status" value="1"/>
</dbReference>
<keyword evidence="4 11" id="KW-0138">CF(0)</keyword>
<proteinExistence type="inferred from homology"/>
<reference evidence="13 14" key="1">
    <citation type="submission" date="2020-08" db="EMBL/GenBank/DDBJ databases">
        <title>Genomic Encyclopedia of Type Strains, Phase IV (KMG-IV): sequencing the most valuable type-strain genomes for metagenomic binning, comparative biology and taxonomic classification.</title>
        <authorList>
            <person name="Goeker M."/>
        </authorList>
    </citation>
    <scope>NUCLEOTIDE SEQUENCE [LARGE SCALE GENOMIC DNA]</scope>
    <source>
        <strain evidence="13 14">DSM 4731</strain>
    </source>
</reference>
<dbReference type="PANTHER" id="PTHR11410">
    <property type="entry name" value="ATP SYNTHASE SUBUNIT A"/>
    <property type="match status" value="1"/>
</dbReference>
<feature type="transmembrane region" description="Helical" evidence="11">
    <location>
        <begin position="226"/>
        <end position="252"/>
    </location>
</feature>
<feature type="transmembrane region" description="Helical" evidence="11">
    <location>
        <begin position="159"/>
        <end position="181"/>
    </location>
</feature>
<evidence type="ECO:0000256" key="6">
    <source>
        <dbReference type="ARBA" id="ARBA00022781"/>
    </source>
</evidence>
<organism evidence="13 14">
    <name type="scientific">Brevundimonas aurantiaca</name>
    <dbReference type="NCBI Taxonomy" id="74316"/>
    <lineage>
        <taxon>Bacteria</taxon>
        <taxon>Pseudomonadati</taxon>
        <taxon>Pseudomonadota</taxon>
        <taxon>Alphaproteobacteria</taxon>
        <taxon>Caulobacterales</taxon>
        <taxon>Caulobacteraceae</taxon>
        <taxon>Brevundimonas</taxon>
    </lineage>
</organism>
<keyword evidence="7 11" id="KW-1133">Transmembrane helix</keyword>
<keyword evidence="14" id="KW-1185">Reference proteome</keyword>
<feature type="transmembrane region" description="Helical" evidence="11">
    <location>
        <begin position="118"/>
        <end position="138"/>
    </location>
</feature>
<dbReference type="InterPro" id="IPR000568">
    <property type="entry name" value="ATP_synth_F0_asu"/>
</dbReference>